<dbReference type="Pfam" id="PF02206">
    <property type="entry name" value="WSN"/>
    <property type="match status" value="1"/>
</dbReference>
<dbReference type="AlphaFoldDB" id="A0A1I7UPA0"/>
<feature type="region of interest" description="Disordered" evidence="2">
    <location>
        <begin position="785"/>
        <end position="809"/>
    </location>
</feature>
<dbReference type="STRING" id="1561998.A0A1I7UPA0"/>
<evidence type="ECO:0000256" key="1">
    <source>
        <dbReference type="SAM" id="Coils"/>
    </source>
</evidence>
<dbReference type="Proteomes" id="UP000095282">
    <property type="component" value="Unplaced"/>
</dbReference>
<dbReference type="WBParaSite" id="Csp11.Scaffold630.g17978.t1">
    <property type="protein sequence ID" value="Csp11.Scaffold630.g17978.t1"/>
    <property type="gene ID" value="Csp11.Scaffold630.g17978"/>
</dbReference>
<sequence>MKWMAITFLLFLSVTSIQCISESRRIPRASGNRHFYPNFPKNLFILDKEFSETVNNLKYIATISSAISLEIGLIDGSISPYSAISDLLRMGSVKPEDMAGIDSKTINDALEKLEKLSENKPDEMIEKRFVDLEEMRIKESNEPSTISGLKEYQDALKAVEDLEGLKQSLTDITETLRKLSQNLKDLSNTKKPDNALGFMMTIYTSLKEIEDTANSFDATLTQLTNAEQIREASKLFLKSLNEEKTTQSKKNSHPALTDENVASLLENFNKAFDISKSVASSLPGFKSIRDLVSSRQPSFHHKFQYTSGLPSGPRDLALLKSNLRTPWVADRIFNHTFVVPNLEKAFLPFGSLTTTLKSVESSLWSLDDETIRKSVDEVVNTCLLFGNNSISADEISNIVNELKKCDSLQNPTSFEQKLEALRGTIVILNKEVSAISNFSYIDQFKNLSSVIAHFDTENLPNKNAEKALASNTMKILKTNSDIKTFRENAAKFSKDVNSLLDFISNSKSPSNVKTQLDNVQKEMNEFSTCLTDIKTKGDFQFFIFHYHLKNTSRYSFLSHYIYICIAGQPVKQIIEALQKTRAFSIDPNTKSTIDSIVKSGGELAKLKTKAEDFKKIEDKAVKVLNGAFPESAVVSQKLGLGVQGLEAIEKALEAKGRLKKLAEGLQKAQPNKLSAPQKKAIQDIQQLPEIFKSIDEFVTFLDGQNIKSTSDLNSLRSIFEKASKVKGVDIDMKILREVAESLKLPFDDDLEALDFNFARFKIADSVPSLVAMDEFFMKYAEAMTKPKPADTPSSQNEPDTATWSFNEKL</sequence>
<evidence type="ECO:0000256" key="3">
    <source>
        <dbReference type="SAM" id="SignalP"/>
    </source>
</evidence>
<evidence type="ECO:0000313" key="5">
    <source>
        <dbReference type="Proteomes" id="UP000095282"/>
    </source>
</evidence>
<evidence type="ECO:0000313" key="6">
    <source>
        <dbReference type="WBParaSite" id="Csp11.Scaffold630.g17978.t1"/>
    </source>
</evidence>
<keyword evidence="5" id="KW-1185">Reference proteome</keyword>
<dbReference type="PANTHER" id="PTHR32525">
    <property type="entry name" value="PROTEIN-TYROSINE-PHOSPHATASE"/>
    <property type="match status" value="1"/>
</dbReference>
<feature type="compositionally biased region" description="Polar residues" evidence="2">
    <location>
        <begin position="791"/>
        <end position="809"/>
    </location>
</feature>
<keyword evidence="1" id="KW-0175">Coiled coil</keyword>
<keyword evidence="3" id="KW-0732">Signal</keyword>
<proteinExistence type="predicted"/>
<organism evidence="5 6">
    <name type="scientific">Caenorhabditis tropicalis</name>
    <dbReference type="NCBI Taxonomy" id="1561998"/>
    <lineage>
        <taxon>Eukaryota</taxon>
        <taxon>Metazoa</taxon>
        <taxon>Ecdysozoa</taxon>
        <taxon>Nematoda</taxon>
        <taxon>Chromadorea</taxon>
        <taxon>Rhabditida</taxon>
        <taxon>Rhabditina</taxon>
        <taxon>Rhabditomorpha</taxon>
        <taxon>Rhabditoidea</taxon>
        <taxon>Rhabditidae</taxon>
        <taxon>Peloderinae</taxon>
        <taxon>Caenorhabditis</taxon>
    </lineage>
</organism>
<accession>A0A1I7UPA0</accession>
<feature type="chain" id="PRO_5009309184" evidence="3">
    <location>
        <begin position="20"/>
        <end position="809"/>
    </location>
</feature>
<dbReference type="PANTHER" id="PTHR32525:SF3">
    <property type="entry name" value="DOMAIN OF UNKNOWN FUNCTION WSN DOMAIN-CONTAINING PROTEIN-RELATED"/>
    <property type="match status" value="1"/>
</dbReference>
<feature type="domain" description="Domain of unknown function WSN" evidence="4">
    <location>
        <begin position="48"/>
        <end position="116"/>
    </location>
</feature>
<name>A0A1I7UPA0_9PELO</name>
<evidence type="ECO:0000256" key="2">
    <source>
        <dbReference type="SAM" id="MobiDB-lite"/>
    </source>
</evidence>
<evidence type="ECO:0000259" key="4">
    <source>
        <dbReference type="SMART" id="SM00453"/>
    </source>
</evidence>
<feature type="coiled-coil region" evidence="1">
    <location>
        <begin position="162"/>
        <end position="226"/>
    </location>
</feature>
<dbReference type="eggNOG" id="ENOG502QQEE">
    <property type="taxonomic scope" value="Eukaryota"/>
</dbReference>
<dbReference type="InterPro" id="IPR003125">
    <property type="entry name" value="WSN"/>
</dbReference>
<protein>
    <submittedName>
        <fullName evidence="6">WSN domain-containing protein</fullName>
    </submittedName>
</protein>
<dbReference type="SMART" id="SM00453">
    <property type="entry name" value="WSN"/>
    <property type="match status" value="1"/>
</dbReference>
<feature type="signal peptide" evidence="3">
    <location>
        <begin position="1"/>
        <end position="19"/>
    </location>
</feature>
<reference evidence="6" key="1">
    <citation type="submission" date="2016-11" db="UniProtKB">
        <authorList>
            <consortium name="WormBaseParasite"/>
        </authorList>
    </citation>
    <scope>IDENTIFICATION</scope>
</reference>